<dbReference type="PROSITE" id="PS51545">
    <property type="entry name" value="PIK_HELICAL"/>
    <property type="match status" value="1"/>
</dbReference>
<feature type="domain" description="PIK helical" evidence="2">
    <location>
        <begin position="1"/>
        <end position="70"/>
    </location>
</feature>
<feature type="compositionally biased region" description="Acidic residues" evidence="1">
    <location>
        <begin position="99"/>
        <end position="109"/>
    </location>
</feature>
<comment type="caution">
    <text evidence="3">The sequence shown here is derived from an EMBL/GenBank/DDBJ whole genome shotgun (WGS) entry which is preliminary data.</text>
</comment>
<name>A0A820R2Q1_9BILA</name>
<dbReference type="AlphaFoldDB" id="A0A820R2Q1"/>
<dbReference type="Proteomes" id="UP000663881">
    <property type="component" value="Unassembled WGS sequence"/>
</dbReference>
<organism evidence="3 4">
    <name type="scientific">Adineta steineri</name>
    <dbReference type="NCBI Taxonomy" id="433720"/>
    <lineage>
        <taxon>Eukaryota</taxon>
        <taxon>Metazoa</taxon>
        <taxon>Spiralia</taxon>
        <taxon>Gnathifera</taxon>
        <taxon>Rotifera</taxon>
        <taxon>Eurotatoria</taxon>
        <taxon>Bdelloidea</taxon>
        <taxon>Adinetida</taxon>
        <taxon>Adinetidae</taxon>
        <taxon>Adineta</taxon>
    </lineage>
</organism>
<evidence type="ECO:0000313" key="3">
    <source>
        <dbReference type="EMBL" id="CAF4434348.1"/>
    </source>
</evidence>
<dbReference type="InterPro" id="IPR001263">
    <property type="entry name" value="PI3K_accessory_dom"/>
</dbReference>
<proteinExistence type="predicted"/>
<protein>
    <recommendedName>
        <fullName evidence="2">PIK helical domain-containing protein</fullName>
    </recommendedName>
</protein>
<reference evidence="3" key="1">
    <citation type="submission" date="2021-02" db="EMBL/GenBank/DDBJ databases">
        <authorList>
            <person name="Nowell W R."/>
        </authorList>
    </citation>
    <scope>NUCLEOTIDE SEQUENCE</scope>
</reference>
<feature type="region of interest" description="Disordered" evidence="1">
    <location>
        <begin position="99"/>
        <end position="121"/>
    </location>
</feature>
<evidence type="ECO:0000256" key="1">
    <source>
        <dbReference type="SAM" id="MobiDB-lite"/>
    </source>
</evidence>
<gene>
    <name evidence="3" type="ORF">OKA104_LOCUS53261</name>
</gene>
<feature type="non-terminal residue" evidence="3">
    <location>
        <position position="140"/>
    </location>
</feature>
<dbReference type="InterPro" id="IPR049160">
    <property type="entry name" value="PI4KB-PIK1_PIK"/>
</dbReference>
<sequence length="140" mass="16330">DEVDFYLPQLLNMYIHIQSISTVIHDYITTRCSQSVDFSLECAWLFDAYITDQMKVSKKPNDAVRLLFDILYEKYKPKIVYIPTLANNSITNHNHLTLDEEENENVTIDEQDKSDTPLNQENTMIQMIKTKGHQKSRSDA</sequence>
<dbReference type="EMBL" id="CAJOAY010032767">
    <property type="protein sequence ID" value="CAF4434348.1"/>
    <property type="molecule type" value="Genomic_DNA"/>
</dbReference>
<feature type="non-terminal residue" evidence="3">
    <location>
        <position position="1"/>
    </location>
</feature>
<dbReference type="Pfam" id="PF21245">
    <property type="entry name" value="PI4KB-PIK1_PIK"/>
    <property type="match status" value="1"/>
</dbReference>
<evidence type="ECO:0000259" key="2">
    <source>
        <dbReference type="PROSITE" id="PS51545"/>
    </source>
</evidence>
<evidence type="ECO:0000313" key="4">
    <source>
        <dbReference type="Proteomes" id="UP000663881"/>
    </source>
</evidence>
<accession>A0A820R2Q1</accession>